<accession>A0A364K648</accession>
<dbReference type="Proteomes" id="UP000251213">
    <property type="component" value="Unassembled WGS sequence"/>
</dbReference>
<gene>
    <name evidence="1" type="ORF">DL897_06790</name>
</gene>
<dbReference type="RefSeq" id="WP_113658390.1">
    <property type="nucleotide sequence ID" value="NZ_KZ845665.1"/>
</dbReference>
<reference evidence="1 2" key="1">
    <citation type="submission" date="2018-06" db="EMBL/GenBank/DDBJ databases">
        <title>Thermoflavimicrobium daqus sp. nov., a thermophilic microbe isolated from Moutai-flavour Daqu.</title>
        <authorList>
            <person name="Wang X."/>
            <person name="Zhou H."/>
        </authorList>
    </citation>
    <scope>NUCLEOTIDE SEQUENCE [LARGE SCALE GENOMIC DNA]</scope>
    <source>
        <strain evidence="1 2">FBKL4.011</strain>
    </source>
</reference>
<dbReference type="EMBL" id="QJKK01000003">
    <property type="protein sequence ID" value="RAL25776.1"/>
    <property type="molecule type" value="Genomic_DNA"/>
</dbReference>
<reference evidence="1 2" key="2">
    <citation type="submission" date="2018-06" db="EMBL/GenBank/DDBJ databases">
        <authorList>
            <person name="Zhirakovskaya E."/>
        </authorList>
    </citation>
    <scope>NUCLEOTIDE SEQUENCE [LARGE SCALE GENOMIC DNA]</scope>
    <source>
        <strain evidence="1 2">FBKL4.011</strain>
    </source>
</reference>
<evidence type="ECO:0000313" key="2">
    <source>
        <dbReference type="Proteomes" id="UP000251213"/>
    </source>
</evidence>
<organism evidence="1 2">
    <name type="scientific">Thermoflavimicrobium daqui</name>
    <dbReference type="NCBI Taxonomy" id="2137476"/>
    <lineage>
        <taxon>Bacteria</taxon>
        <taxon>Bacillati</taxon>
        <taxon>Bacillota</taxon>
        <taxon>Bacilli</taxon>
        <taxon>Bacillales</taxon>
        <taxon>Thermoactinomycetaceae</taxon>
        <taxon>Thermoflavimicrobium</taxon>
    </lineage>
</organism>
<comment type="caution">
    <text evidence="1">The sequence shown here is derived from an EMBL/GenBank/DDBJ whole genome shotgun (WGS) entry which is preliminary data.</text>
</comment>
<proteinExistence type="predicted"/>
<sequence length="93" mass="11000">MAREQDIIQKLTHMRVGQIVTFSTKEPNQNLEVERIIIGINPGWVIYYTEGRKVIRELDEAVQFISERWNFDLKSFLKKQMIAVDEIEDLGEF</sequence>
<keyword evidence="2" id="KW-1185">Reference proteome</keyword>
<dbReference type="OrthoDB" id="2990195at2"/>
<evidence type="ECO:0000313" key="1">
    <source>
        <dbReference type="EMBL" id="RAL25776.1"/>
    </source>
</evidence>
<protein>
    <submittedName>
        <fullName evidence="1">Uncharacterized protein</fullName>
    </submittedName>
</protein>
<dbReference type="AlphaFoldDB" id="A0A364K648"/>
<name>A0A364K648_9BACL</name>